<proteinExistence type="predicted"/>
<dbReference type="Pfam" id="PF01022">
    <property type="entry name" value="HTH_5"/>
    <property type="match status" value="1"/>
</dbReference>
<dbReference type="Gene3D" id="1.10.10.10">
    <property type="entry name" value="Winged helix-like DNA-binding domain superfamily/Winged helix DNA-binding domain"/>
    <property type="match status" value="1"/>
</dbReference>
<evidence type="ECO:0000313" key="6">
    <source>
        <dbReference type="Proteomes" id="UP001139179"/>
    </source>
</evidence>
<dbReference type="InterPro" id="IPR051081">
    <property type="entry name" value="HTH_MetalResp_TranReg"/>
</dbReference>
<dbReference type="NCBIfam" id="NF033788">
    <property type="entry name" value="HTH_metalloreg"/>
    <property type="match status" value="1"/>
</dbReference>
<dbReference type="SMART" id="SM00418">
    <property type="entry name" value="HTH_ARSR"/>
    <property type="match status" value="1"/>
</dbReference>
<evidence type="ECO:0000313" key="5">
    <source>
        <dbReference type="EMBL" id="MCM3715121.1"/>
    </source>
</evidence>
<dbReference type="PANTHER" id="PTHR33154">
    <property type="entry name" value="TRANSCRIPTIONAL REGULATOR, ARSR FAMILY"/>
    <property type="match status" value="1"/>
</dbReference>
<dbReference type="SUPFAM" id="SSF46785">
    <property type="entry name" value="Winged helix' DNA-binding domain"/>
    <property type="match status" value="1"/>
</dbReference>
<name>A0A9X2DQA5_9BACI</name>
<dbReference type="InterPro" id="IPR036390">
    <property type="entry name" value="WH_DNA-bd_sf"/>
</dbReference>
<dbReference type="InterPro" id="IPR011991">
    <property type="entry name" value="ArsR-like_HTH"/>
</dbReference>
<organism evidence="5 6">
    <name type="scientific">Halalkalibacter oceani</name>
    <dbReference type="NCBI Taxonomy" id="1653776"/>
    <lineage>
        <taxon>Bacteria</taxon>
        <taxon>Bacillati</taxon>
        <taxon>Bacillota</taxon>
        <taxon>Bacilli</taxon>
        <taxon>Bacillales</taxon>
        <taxon>Bacillaceae</taxon>
        <taxon>Halalkalibacter</taxon>
    </lineage>
</organism>
<feature type="domain" description="HTH arsR-type" evidence="4">
    <location>
        <begin position="5"/>
        <end position="100"/>
    </location>
</feature>
<evidence type="ECO:0000259" key="4">
    <source>
        <dbReference type="PROSITE" id="PS50987"/>
    </source>
</evidence>
<keyword evidence="6" id="KW-1185">Reference proteome</keyword>
<dbReference type="PANTHER" id="PTHR33154:SF18">
    <property type="entry name" value="ARSENICAL RESISTANCE OPERON REPRESSOR"/>
    <property type="match status" value="1"/>
</dbReference>
<reference evidence="5" key="1">
    <citation type="submission" date="2022-05" db="EMBL/GenBank/DDBJ databases">
        <title>Comparative Genomics of Spacecraft Associated Microbes.</title>
        <authorList>
            <person name="Tran M.T."/>
            <person name="Wright A."/>
            <person name="Seuylemezian A."/>
            <person name="Eisen J."/>
            <person name="Coil D."/>
        </authorList>
    </citation>
    <scope>NUCLEOTIDE SEQUENCE</scope>
    <source>
        <strain evidence="5">214.1.1</strain>
    </source>
</reference>
<gene>
    <name evidence="5" type="ORF">M3202_13615</name>
</gene>
<dbReference type="RefSeq" id="WP_251223882.1">
    <property type="nucleotide sequence ID" value="NZ_JAMBOL010000012.1"/>
</dbReference>
<evidence type="ECO:0000256" key="1">
    <source>
        <dbReference type="ARBA" id="ARBA00023015"/>
    </source>
</evidence>
<dbReference type="InterPro" id="IPR036388">
    <property type="entry name" value="WH-like_DNA-bd_sf"/>
</dbReference>
<dbReference type="GO" id="GO:0003700">
    <property type="term" value="F:DNA-binding transcription factor activity"/>
    <property type="evidence" value="ECO:0007669"/>
    <property type="project" value="InterPro"/>
</dbReference>
<keyword evidence="2" id="KW-0238">DNA-binding</keyword>
<dbReference type="GO" id="GO:0003677">
    <property type="term" value="F:DNA binding"/>
    <property type="evidence" value="ECO:0007669"/>
    <property type="project" value="UniProtKB-KW"/>
</dbReference>
<dbReference type="EMBL" id="JAMBOL010000012">
    <property type="protein sequence ID" value="MCM3715121.1"/>
    <property type="molecule type" value="Genomic_DNA"/>
</dbReference>
<keyword evidence="1" id="KW-0805">Transcription regulation</keyword>
<comment type="caution">
    <text evidence="5">The sequence shown here is derived from an EMBL/GenBank/DDBJ whole genome shotgun (WGS) entry which is preliminary data.</text>
</comment>
<dbReference type="PROSITE" id="PS50987">
    <property type="entry name" value="HTH_ARSR_2"/>
    <property type="match status" value="1"/>
</dbReference>
<accession>A0A9X2DQA5</accession>
<evidence type="ECO:0000256" key="3">
    <source>
        <dbReference type="ARBA" id="ARBA00023163"/>
    </source>
</evidence>
<dbReference type="InterPro" id="IPR001845">
    <property type="entry name" value="HTH_ArsR_DNA-bd_dom"/>
</dbReference>
<evidence type="ECO:0000256" key="2">
    <source>
        <dbReference type="ARBA" id="ARBA00023125"/>
    </source>
</evidence>
<protein>
    <submittedName>
        <fullName evidence="5">Metalloregulator ArsR/SmtB family transcription factor</fullName>
    </submittedName>
</protein>
<dbReference type="PRINTS" id="PR00778">
    <property type="entry name" value="HTHARSR"/>
</dbReference>
<keyword evidence="3" id="KW-0804">Transcription</keyword>
<dbReference type="Proteomes" id="UP001139179">
    <property type="component" value="Unassembled WGS sequence"/>
</dbReference>
<dbReference type="CDD" id="cd00090">
    <property type="entry name" value="HTH_ARSR"/>
    <property type="match status" value="1"/>
</dbReference>
<sequence length="116" mass="13323">MSEMVAPVEMDAAAKVFKLLGDKTRLTIVTCLMEDECCVCEFVELFGMSQPAVSQHVRKLRDAGLVEEERRGQWVFYRINQTHPLYPLVESVVRHLPEQKSRLLDLAERGLRVCCK</sequence>
<dbReference type="AlphaFoldDB" id="A0A9X2DQA5"/>